<sequence>MGAGLNGTYVLTSRQTSIDGAINTNCVVPRAGQVWSWQGEPTRLDGPQSTLVLSNSVEEIRLKERISNAIARRAQASGIPFDTKPPSEFEDGMGGFILSDGVDRYRMVEVVSRGETLLWCAAGLPRPGCIYTVIHSADQATLQPADEGDVICFVQGTRIKTLGGEQLIEHLEPGDLIQTKDNGPKKLLWVGKRPMPDARLAAFRDERPVCIRAQAFGLGGLETDLLVSPQHRVLLSGDWAQALFNQSEVLVAARDLINDRTVFVDHAASEITYYHLLFENHEILWANGVEAESFHPANTSLMSVMPNDRDVLLALYPDLEIDPHSYGPFARRNLDRAEAAILLQSAR</sequence>
<accession>A0A6N6JGG7</accession>
<dbReference type="OrthoDB" id="6305173at2"/>
<dbReference type="Pfam" id="PF13403">
    <property type="entry name" value="Hint_2"/>
    <property type="match status" value="1"/>
</dbReference>
<organism evidence="2 3">
    <name type="scientific">Litoreibacter roseus</name>
    <dbReference type="NCBI Taxonomy" id="2601869"/>
    <lineage>
        <taxon>Bacteria</taxon>
        <taxon>Pseudomonadati</taxon>
        <taxon>Pseudomonadota</taxon>
        <taxon>Alphaproteobacteria</taxon>
        <taxon>Rhodobacterales</taxon>
        <taxon>Roseobacteraceae</taxon>
        <taxon>Litoreibacter</taxon>
    </lineage>
</organism>
<dbReference type="SUPFAM" id="SSF51294">
    <property type="entry name" value="Hedgehog/intein (Hint) domain"/>
    <property type="match status" value="1"/>
</dbReference>
<comment type="caution">
    <text evidence="2">The sequence shown here is derived from an EMBL/GenBank/DDBJ whole genome shotgun (WGS) entry which is preliminary data.</text>
</comment>
<keyword evidence="3" id="KW-1185">Reference proteome</keyword>
<evidence type="ECO:0000259" key="1">
    <source>
        <dbReference type="Pfam" id="PF13403"/>
    </source>
</evidence>
<dbReference type="RefSeq" id="WP_159807158.1">
    <property type="nucleotide sequence ID" value="NZ_BLJE01000002.1"/>
</dbReference>
<dbReference type="EMBL" id="BLJE01000002">
    <property type="protein sequence ID" value="GFE65326.1"/>
    <property type="molecule type" value="Genomic_DNA"/>
</dbReference>
<name>A0A6N6JGG7_9RHOB</name>
<feature type="domain" description="Hedgehog/Intein (Hint)" evidence="1">
    <location>
        <begin position="151"/>
        <end position="297"/>
    </location>
</feature>
<dbReference type="AlphaFoldDB" id="A0A6N6JGG7"/>
<protein>
    <recommendedName>
        <fullName evidence="1">Hedgehog/Intein (Hint) domain-containing protein</fullName>
    </recommendedName>
</protein>
<dbReference type="InterPro" id="IPR028992">
    <property type="entry name" value="Hedgehog/Intein_dom"/>
</dbReference>
<evidence type="ECO:0000313" key="2">
    <source>
        <dbReference type="EMBL" id="GFE65326.1"/>
    </source>
</evidence>
<gene>
    <name evidence="2" type="ORF">KIN_24000</name>
</gene>
<dbReference type="InterPro" id="IPR036844">
    <property type="entry name" value="Hint_dom_sf"/>
</dbReference>
<reference evidence="2 3" key="1">
    <citation type="submission" date="2019-12" db="EMBL/GenBank/DDBJ databases">
        <title>Litoreibacter badius sp. nov., a novel bacteriochlorophyll a-containing bacterium in the genus Litoreibacter.</title>
        <authorList>
            <person name="Kanamuro M."/>
            <person name="Takabe Y."/>
            <person name="Mori K."/>
            <person name="Takaichi S."/>
            <person name="Hanada S."/>
        </authorList>
    </citation>
    <scope>NUCLEOTIDE SEQUENCE [LARGE SCALE GENOMIC DNA]</scope>
    <source>
        <strain evidence="2 3">K6</strain>
    </source>
</reference>
<evidence type="ECO:0000313" key="3">
    <source>
        <dbReference type="Proteomes" id="UP000436822"/>
    </source>
</evidence>
<dbReference type="Proteomes" id="UP000436822">
    <property type="component" value="Unassembled WGS sequence"/>
</dbReference>
<proteinExistence type="predicted"/>